<protein>
    <submittedName>
        <fullName evidence="1">Uncharacterized protein</fullName>
    </submittedName>
</protein>
<reference evidence="1 2" key="1">
    <citation type="journal article" date="2022" name="Nat. Plants">
        <title>Genomes of leafy and leafless Platanthera orchids illuminate the evolution of mycoheterotrophy.</title>
        <authorList>
            <person name="Li M.H."/>
            <person name="Liu K.W."/>
            <person name="Li Z."/>
            <person name="Lu H.C."/>
            <person name="Ye Q.L."/>
            <person name="Zhang D."/>
            <person name="Wang J.Y."/>
            <person name="Li Y.F."/>
            <person name="Zhong Z.M."/>
            <person name="Liu X."/>
            <person name="Yu X."/>
            <person name="Liu D.K."/>
            <person name="Tu X.D."/>
            <person name="Liu B."/>
            <person name="Hao Y."/>
            <person name="Liao X.Y."/>
            <person name="Jiang Y.T."/>
            <person name="Sun W.H."/>
            <person name="Chen J."/>
            <person name="Chen Y.Q."/>
            <person name="Ai Y."/>
            <person name="Zhai J.W."/>
            <person name="Wu S.S."/>
            <person name="Zhou Z."/>
            <person name="Hsiao Y.Y."/>
            <person name="Wu W.L."/>
            <person name="Chen Y.Y."/>
            <person name="Lin Y.F."/>
            <person name="Hsu J.L."/>
            <person name="Li C.Y."/>
            <person name="Wang Z.W."/>
            <person name="Zhao X."/>
            <person name="Zhong W.Y."/>
            <person name="Ma X.K."/>
            <person name="Ma L."/>
            <person name="Huang J."/>
            <person name="Chen G.Z."/>
            <person name="Huang M.Z."/>
            <person name="Huang L."/>
            <person name="Peng D.H."/>
            <person name="Luo Y.B."/>
            <person name="Zou S.Q."/>
            <person name="Chen S.P."/>
            <person name="Lan S."/>
            <person name="Tsai W.C."/>
            <person name="Van de Peer Y."/>
            <person name="Liu Z.J."/>
        </authorList>
    </citation>
    <scope>NUCLEOTIDE SEQUENCE [LARGE SCALE GENOMIC DNA]</scope>
    <source>
        <strain evidence="1">Lor287</strain>
    </source>
</reference>
<dbReference type="EMBL" id="JBBWWQ010000011">
    <property type="protein sequence ID" value="KAK8935541.1"/>
    <property type="molecule type" value="Genomic_DNA"/>
</dbReference>
<dbReference type="AlphaFoldDB" id="A0AAP0BC40"/>
<comment type="caution">
    <text evidence="1">The sequence shown here is derived from an EMBL/GenBank/DDBJ whole genome shotgun (WGS) entry which is preliminary data.</text>
</comment>
<evidence type="ECO:0000313" key="1">
    <source>
        <dbReference type="EMBL" id="KAK8935541.1"/>
    </source>
</evidence>
<proteinExistence type="predicted"/>
<accession>A0AAP0BC40</accession>
<sequence>MGMCFPPTPRQLTFTIIDASPLRLRRGPLRLRRSKPQLTSLVCQHRTAEKAHPCSGHRVCPRLPKEEVRLRLLALRSTLDSKILPAASDSTVPHVRRLQYRLHSRHHHTGRKSCKEK</sequence>
<organism evidence="1 2">
    <name type="scientific">Platanthera zijinensis</name>
    <dbReference type="NCBI Taxonomy" id="2320716"/>
    <lineage>
        <taxon>Eukaryota</taxon>
        <taxon>Viridiplantae</taxon>
        <taxon>Streptophyta</taxon>
        <taxon>Embryophyta</taxon>
        <taxon>Tracheophyta</taxon>
        <taxon>Spermatophyta</taxon>
        <taxon>Magnoliopsida</taxon>
        <taxon>Liliopsida</taxon>
        <taxon>Asparagales</taxon>
        <taxon>Orchidaceae</taxon>
        <taxon>Orchidoideae</taxon>
        <taxon>Orchideae</taxon>
        <taxon>Orchidinae</taxon>
        <taxon>Platanthera</taxon>
    </lineage>
</organism>
<gene>
    <name evidence="1" type="ORF">KSP39_PZI012988</name>
</gene>
<name>A0AAP0BC40_9ASPA</name>
<evidence type="ECO:0000313" key="2">
    <source>
        <dbReference type="Proteomes" id="UP001418222"/>
    </source>
</evidence>
<dbReference type="Proteomes" id="UP001418222">
    <property type="component" value="Unassembled WGS sequence"/>
</dbReference>
<keyword evidence="2" id="KW-1185">Reference proteome</keyword>